<evidence type="ECO:0000313" key="3">
    <source>
        <dbReference type="EMBL" id="RAV14839.1"/>
    </source>
</evidence>
<evidence type="ECO:0000256" key="1">
    <source>
        <dbReference type="ARBA" id="ARBA00038310"/>
    </source>
</evidence>
<dbReference type="PANTHER" id="PTHR43569:SF2">
    <property type="entry name" value="AMIDOHYDROLASE-RELATED DOMAIN-CONTAINING PROTEIN"/>
    <property type="match status" value="1"/>
</dbReference>
<dbReference type="InterPro" id="IPR006680">
    <property type="entry name" value="Amidohydro-rel"/>
</dbReference>
<dbReference type="SUPFAM" id="SSF51556">
    <property type="entry name" value="Metallo-dependent hydrolases"/>
    <property type="match status" value="1"/>
</dbReference>
<comment type="caution">
    <text evidence="3">The sequence shown here is derived from an EMBL/GenBank/DDBJ whole genome shotgun (WGS) entry which is preliminary data.</text>
</comment>
<reference evidence="3 4" key="1">
    <citation type="journal article" date="2009" name="Int. J. Syst. Evol. Microbiol.">
        <title>Paenibacillus contaminans sp. nov., isolated from a contaminated laboratory plate.</title>
        <authorList>
            <person name="Chou J.H."/>
            <person name="Lee J.H."/>
            <person name="Lin M.C."/>
            <person name="Chang P.S."/>
            <person name="Arun A.B."/>
            <person name="Young C.C."/>
            <person name="Chen W.M."/>
        </authorList>
    </citation>
    <scope>NUCLEOTIDE SEQUENCE [LARGE SCALE GENOMIC DNA]</scope>
    <source>
        <strain evidence="3 4">CKOBP-6</strain>
    </source>
</reference>
<evidence type="ECO:0000259" key="2">
    <source>
        <dbReference type="Pfam" id="PF04909"/>
    </source>
</evidence>
<name>A0A329M3Z5_9BACL</name>
<feature type="domain" description="Amidohydrolase-related" evidence="2">
    <location>
        <begin position="3"/>
        <end position="276"/>
    </location>
</feature>
<dbReference type="InterPro" id="IPR052350">
    <property type="entry name" value="Metallo-dep_Lactonases"/>
</dbReference>
<dbReference type="Gene3D" id="3.20.20.140">
    <property type="entry name" value="Metal-dependent hydrolases"/>
    <property type="match status" value="1"/>
</dbReference>
<gene>
    <name evidence="3" type="ORF">DQG23_30880</name>
</gene>
<dbReference type="PANTHER" id="PTHR43569">
    <property type="entry name" value="AMIDOHYDROLASE"/>
    <property type="match status" value="1"/>
</dbReference>
<proteinExistence type="inferred from homology"/>
<keyword evidence="3" id="KW-0378">Hydrolase</keyword>
<protein>
    <submittedName>
        <fullName evidence="3">Amidohydrolase</fullName>
    </submittedName>
</protein>
<sequence>MRIDAHQHYWLLKRGDYGWLTPETGVLYEDYLPDRLRSELSKCGIQRTIVVQAARTVQETEFLLELCEKEETLAGTVGWLDLESDDWQNEYERLLQNRYFVGIRVMLQEETDDGWILRPRIVEALKRLAADRFPVDLLMNPRHWPHVLEILEKVPDLRGVVDHIAKPDIKAGKLYPWKEQMAAIAKFPNMYCKLSGMVTEADHQKWKPADLKPYVTHAIDVFGTERVMFGSDWPVCLLAADYSEVYDGLVKVLPETFDSHSLDQLFGLNAMRFYKLS</sequence>
<dbReference type="OrthoDB" id="5450317at2"/>
<dbReference type="Proteomes" id="UP000250369">
    <property type="component" value="Unassembled WGS sequence"/>
</dbReference>
<evidence type="ECO:0000313" key="4">
    <source>
        <dbReference type="Proteomes" id="UP000250369"/>
    </source>
</evidence>
<comment type="similarity">
    <text evidence="1">Belongs to the metallo-dependent hydrolases superfamily.</text>
</comment>
<dbReference type="RefSeq" id="WP_113034885.1">
    <property type="nucleotide sequence ID" value="NZ_QMFB01000025.1"/>
</dbReference>
<keyword evidence="4" id="KW-1185">Reference proteome</keyword>
<accession>A0A329M3Z5</accession>
<organism evidence="3 4">
    <name type="scientific">Paenibacillus contaminans</name>
    <dbReference type="NCBI Taxonomy" id="450362"/>
    <lineage>
        <taxon>Bacteria</taxon>
        <taxon>Bacillati</taxon>
        <taxon>Bacillota</taxon>
        <taxon>Bacilli</taxon>
        <taxon>Bacillales</taxon>
        <taxon>Paenibacillaceae</taxon>
        <taxon>Paenibacillus</taxon>
    </lineage>
</organism>
<dbReference type="AlphaFoldDB" id="A0A329M3Z5"/>
<dbReference type="GO" id="GO:0016787">
    <property type="term" value="F:hydrolase activity"/>
    <property type="evidence" value="ECO:0007669"/>
    <property type="project" value="UniProtKB-KW"/>
</dbReference>
<dbReference type="Pfam" id="PF04909">
    <property type="entry name" value="Amidohydro_2"/>
    <property type="match status" value="1"/>
</dbReference>
<dbReference type="EMBL" id="QMFB01000025">
    <property type="protein sequence ID" value="RAV14839.1"/>
    <property type="molecule type" value="Genomic_DNA"/>
</dbReference>
<dbReference type="InterPro" id="IPR032466">
    <property type="entry name" value="Metal_Hydrolase"/>
</dbReference>